<evidence type="ECO:0000256" key="1">
    <source>
        <dbReference type="SAM" id="MobiDB-lite"/>
    </source>
</evidence>
<evidence type="ECO:0000313" key="2">
    <source>
        <dbReference type="EMBL" id="KAL1499060.1"/>
    </source>
</evidence>
<evidence type="ECO:0000313" key="3">
    <source>
        <dbReference type="Proteomes" id="UP001515480"/>
    </source>
</evidence>
<keyword evidence="3" id="KW-1185">Reference proteome</keyword>
<comment type="caution">
    <text evidence="2">The sequence shown here is derived from an EMBL/GenBank/DDBJ whole genome shotgun (WGS) entry which is preliminary data.</text>
</comment>
<dbReference type="EMBL" id="JBGBPQ010000026">
    <property type="protein sequence ID" value="KAL1499060.1"/>
    <property type="molecule type" value="Genomic_DNA"/>
</dbReference>
<proteinExistence type="predicted"/>
<organism evidence="2 3">
    <name type="scientific">Prymnesium parvum</name>
    <name type="common">Toxic golden alga</name>
    <dbReference type="NCBI Taxonomy" id="97485"/>
    <lineage>
        <taxon>Eukaryota</taxon>
        <taxon>Haptista</taxon>
        <taxon>Haptophyta</taxon>
        <taxon>Prymnesiophyceae</taxon>
        <taxon>Prymnesiales</taxon>
        <taxon>Prymnesiaceae</taxon>
        <taxon>Prymnesium</taxon>
    </lineage>
</organism>
<feature type="compositionally biased region" description="Pro residues" evidence="1">
    <location>
        <begin position="1155"/>
        <end position="1177"/>
    </location>
</feature>
<feature type="compositionally biased region" description="Pro residues" evidence="1">
    <location>
        <begin position="79"/>
        <end position="94"/>
    </location>
</feature>
<dbReference type="Proteomes" id="UP001515480">
    <property type="component" value="Unassembled WGS sequence"/>
</dbReference>
<feature type="region of interest" description="Disordered" evidence="1">
    <location>
        <begin position="994"/>
        <end position="1078"/>
    </location>
</feature>
<feature type="region of interest" description="Disordered" evidence="1">
    <location>
        <begin position="69"/>
        <end position="102"/>
    </location>
</feature>
<feature type="region of interest" description="Disordered" evidence="1">
    <location>
        <begin position="907"/>
        <end position="929"/>
    </location>
</feature>
<feature type="region of interest" description="Disordered" evidence="1">
    <location>
        <begin position="167"/>
        <end position="208"/>
    </location>
</feature>
<feature type="compositionally biased region" description="Polar residues" evidence="1">
    <location>
        <begin position="1129"/>
        <end position="1139"/>
    </location>
</feature>
<feature type="region of interest" description="Disordered" evidence="1">
    <location>
        <begin position="1109"/>
        <end position="1141"/>
    </location>
</feature>
<feature type="compositionally biased region" description="Polar residues" evidence="1">
    <location>
        <begin position="1051"/>
        <end position="1061"/>
    </location>
</feature>
<feature type="region of interest" description="Disordered" evidence="1">
    <location>
        <begin position="1155"/>
        <end position="1189"/>
    </location>
</feature>
<feature type="region of interest" description="Disordered" evidence="1">
    <location>
        <begin position="863"/>
        <end position="885"/>
    </location>
</feature>
<gene>
    <name evidence="2" type="ORF">AB1Y20_013575</name>
</gene>
<protein>
    <submittedName>
        <fullName evidence="2">Uncharacterized protein</fullName>
    </submittedName>
</protein>
<accession>A0AB34IGN9</accession>
<dbReference type="AlphaFoldDB" id="A0AB34IGN9"/>
<sequence>MEAHPLLLALANDIASSATASETALLPLLSLCSEAESVVARRTIEQQEARRAELLRQHQQVVATLEAASRYHSSSNFPSPTPSDDAPPAPPRCSTPPRSSDRAVWQQQMLRRLHCYLKRQLRREQQSLLRLSAEAPSLRVVEEPFERTRLAIKQLSADILKVEKARHRLNGQSPPAPTAQRKALADARPPRPASALDATTSPLTPPRHEAVLSPWAEEDLCTSPMPAAVLKDSATSPYVQPTANKGVGTQRPELTDAATSPNAVLPPVAVCHKAEGAPSVRSHAPRRPPLIGFTREEMPTPRVLNLDPSPVSSADGVWGEADEAVDAHALERVQRLLAEEKGCVLAQGFAEEIFAAQGLMTAALGQAICSNSSEKWTTDEVFAPREAYGPREASYGGSSDGWKLKEVCATRGAMCGESSDGWTQEEAHAPREAAMCSEFSHGWKPEEAYAPREAMCSDCAEGWTQEETYAPRVAMGGDCSEAWKQEETYAPSEAMCSDFSHGWKPEEAYAPREAMCSDCAEMWEQEEAYAPRIAMGGDCSEAWKWKQEEAYAPREAMCDVGAEWTQQEAHTWGDETCAPREALCADGAEVRKHTQPWAPRVAREECTGALWVDHSPARLRHVPMGQSPMQAALSEAENDLDTLAAAVDRAMIAGSGEIRAFATPPAGGASEAEKVLSGSSVQSASSGIERLFAKISMGASPSPSAGHLDSFVEERDAVPPFHHYAFPREREVMDPDHLHCFPEESEIKDRRTIEEGPHRLCSKQESIIETELTDESPHRLCSQQEGSFESEPNTVEEGVHRLCSQQAGESNNFSHKTNHLPVLEEVNINSNAMEPSLLEDFDITQLPHRHSFLCEHDSLQKGRATTHTEDSLQTSIPKENDFVHPPRRHASVEENDIAQHTNLHSFADDNRAAHPPPRYSLQAESDVAHHPQRYSLQEEVSDVAAPEESDLAHPIKEGAEYPEESDFAYSEKSDVEKDVPYFEKSEAPHIEEEIFAHPSHGQRVDEKRGTGRNCSLEEEESETVRQAAGGRRLAEPSQLGGGDTGEDKMTPTASQPSSPRSPFNLDCLSQGEGPLQISPLPAAESVSVRLTAQQQVMSHLKTIGLLDTSPSPPAALPHLPSGRAPTHNVRPQQQNSRPSVSRAVFPVAAPPESPFFAGLPPPPPLAAPPPALPPAPPSADTAAHAAEGPRCARVAAAPLQRNRRRRLFGGDTPPREGEAKRTVPFIEARRPAATGEAQLAAHTEGGAPIAMGACV</sequence>
<name>A0AB34IGN9_PRYPA</name>
<reference evidence="2 3" key="1">
    <citation type="journal article" date="2024" name="Science">
        <title>Giant polyketide synthase enzymes in the biosynthesis of giant marine polyether toxins.</title>
        <authorList>
            <person name="Fallon T.R."/>
            <person name="Shende V.V."/>
            <person name="Wierzbicki I.H."/>
            <person name="Pendleton A.L."/>
            <person name="Watervoot N.F."/>
            <person name="Auber R.P."/>
            <person name="Gonzalez D.J."/>
            <person name="Wisecaver J.H."/>
            <person name="Moore B.S."/>
        </authorList>
    </citation>
    <scope>NUCLEOTIDE SEQUENCE [LARGE SCALE GENOMIC DNA]</scope>
    <source>
        <strain evidence="2 3">12B1</strain>
    </source>
</reference>